<name>A0A316DB02_9BACL</name>
<accession>A0A316DB02</accession>
<feature type="domain" description="DUF1540" evidence="1">
    <location>
        <begin position="5"/>
        <end position="46"/>
    </location>
</feature>
<keyword evidence="3" id="KW-1185">Reference proteome</keyword>
<organism evidence="2 3">
    <name type="scientific">Tumebacillus permanentifrigoris</name>
    <dbReference type="NCBI Taxonomy" id="378543"/>
    <lineage>
        <taxon>Bacteria</taxon>
        <taxon>Bacillati</taxon>
        <taxon>Bacillota</taxon>
        <taxon>Bacilli</taxon>
        <taxon>Bacillales</taxon>
        <taxon>Alicyclobacillaceae</taxon>
        <taxon>Tumebacillus</taxon>
    </lineage>
</organism>
<sequence length="74" mass="8196">MPAGVKCQVEECVYNKETACSADVIEVTSNGNDIVGTNKGTMCGSFEYRDHYRADSGLSKEEYREKYNGNHGTH</sequence>
<proteinExistence type="predicted"/>
<gene>
    <name evidence="2" type="ORF">C7459_105275</name>
</gene>
<evidence type="ECO:0000259" key="1">
    <source>
        <dbReference type="Pfam" id="PF07561"/>
    </source>
</evidence>
<dbReference type="AlphaFoldDB" id="A0A316DB02"/>
<reference evidence="2 3" key="1">
    <citation type="submission" date="2018-05" db="EMBL/GenBank/DDBJ databases">
        <title>Genomic Encyclopedia of Type Strains, Phase IV (KMG-IV): sequencing the most valuable type-strain genomes for metagenomic binning, comparative biology and taxonomic classification.</title>
        <authorList>
            <person name="Goeker M."/>
        </authorList>
    </citation>
    <scope>NUCLEOTIDE SEQUENCE [LARGE SCALE GENOMIC DNA]</scope>
    <source>
        <strain evidence="2 3">DSM 18773</strain>
    </source>
</reference>
<evidence type="ECO:0000313" key="2">
    <source>
        <dbReference type="EMBL" id="PWK14508.1"/>
    </source>
</evidence>
<dbReference type="Pfam" id="PF07561">
    <property type="entry name" value="DUF1540"/>
    <property type="match status" value="1"/>
</dbReference>
<dbReference type="InterPro" id="IPR011437">
    <property type="entry name" value="DUF1540"/>
</dbReference>
<dbReference type="RefSeq" id="WP_109688065.1">
    <property type="nucleotide sequence ID" value="NZ_QGGL01000005.1"/>
</dbReference>
<evidence type="ECO:0000313" key="3">
    <source>
        <dbReference type="Proteomes" id="UP000245634"/>
    </source>
</evidence>
<protein>
    <submittedName>
        <fullName evidence="2">Uncharacterized protein DUF1540</fullName>
    </submittedName>
</protein>
<dbReference type="Proteomes" id="UP000245634">
    <property type="component" value="Unassembled WGS sequence"/>
</dbReference>
<comment type="caution">
    <text evidence="2">The sequence shown here is derived from an EMBL/GenBank/DDBJ whole genome shotgun (WGS) entry which is preliminary data.</text>
</comment>
<dbReference type="EMBL" id="QGGL01000005">
    <property type="protein sequence ID" value="PWK14508.1"/>
    <property type="molecule type" value="Genomic_DNA"/>
</dbReference>
<dbReference type="OrthoDB" id="1681234at2"/>